<accession>A0A0F9EY44</accession>
<evidence type="ECO:0000313" key="1">
    <source>
        <dbReference type="EMBL" id="KKL28718.1"/>
    </source>
</evidence>
<dbReference type="AlphaFoldDB" id="A0A0F9EY44"/>
<name>A0A0F9EY44_9ZZZZ</name>
<dbReference type="EMBL" id="LAZR01034997">
    <property type="protein sequence ID" value="KKL28718.1"/>
    <property type="molecule type" value="Genomic_DNA"/>
</dbReference>
<organism evidence="1">
    <name type="scientific">marine sediment metagenome</name>
    <dbReference type="NCBI Taxonomy" id="412755"/>
    <lineage>
        <taxon>unclassified sequences</taxon>
        <taxon>metagenomes</taxon>
        <taxon>ecological metagenomes</taxon>
    </lineage>
</organism>
<protein>
    <recommendedName>
        <fullName evidence="2">Helix-turn-helix domain-containing protein</fullName>
    </recommendedName>
</protein>
<reference evidence="1" key="1">
    <citation type="journal article" date="2015" name="Nature">
        <title>Complex archaea that bridge the gap between prokaryotes and eukaryotes.</title>
        <authorList>
            <person name="Spang A."/>
            <person name="Saw J.H."/>
            <person name="Jorgensen S.L."/>
            <person name="Zaremba-Niedzwiedzka K."/>
            <person name="Martijn J."/>
            <person name="Lind A.E."/>
            <person name="van Eijk R."/>
            <person name="Schleper C."/>
            <person name="Guy L."/>
            <person name="Ettema T.J."/>
        </authorList>
    </citation>
    <scope>NUCLEOTIDE SEQUENCE</scope>
</reference>
<proteinExistence type="predicted"/>
<gene>
    <name evidence="1" type="ORF">LCGC14_2372350</name>
</gene>
<sequence length="57" mass="6683">MATDLKKWLTVSEATKHVPVNRLRLFRDIKGGKLPARRIGWMYVIRLADLITYKKTL</sequence>
<evidence type="ECO:0008006" key="2">
    <source>
        <dbReference type="Google" id="ProtNLM"/>
    </source>
</evidence>
<comment type="caution">
    <text evidence="1">The sequence shown here is derived from an EMBL/GenBank/DDBJ whole genome shotgun (WGS) entry which is preliminary data.</text>
</comment>